<accession>A0A9D3Z8C5</accession>
<proteinExistence type="predicted"/>
<dbReference type="Proteomes" id="UP000828390">
    <property type="component" value="Unassembled WGS sequence"/>
</dbReference>
<name>A0A9D3Z8C5_DREPO</name>
<reference evidence="2" key="2">
    <citation type="submission" date="2020-11" db="EMBL/GenBank/DDBJ databases">
        <authorList>
            <person name="McCartney M.A."/>
            <person name="Auch B."/>
            <person name="Kono T."/>
            <person name="Mallez S."/>
            <person name="Becker A."/>
            <person name="Gohl D.M."/>
            <person name="Silverstein K.A.T."/>
            <person name="Koren S."/>
            <person name="Bechman K.B."/>
            <person name="Herman A."/>
            <person name="Abrahante J.E."/>
            <person name="Garbe J."/>
        </authorList>
    </citation>
    <scope>NUCLEOTIDE SEQUENCE</scope>
    <source>
        <strain evidence="2">Duluth1</strain>
        <tissue evidence="2">Whole animal</tissue>
    </source>
</reference>
<keyword evidence="3" id="KW-1185">Reference proteome</keyword>
<comment type="caution">
    <text evidence="2">The sequence shown here is derived from an EMBL/GenBank/DDBJ whole genome shotgun (WGS) entry which is preliminary data.</text>
</comment>
<protein>
    <submittedName>
        <fullName evidence="2">Uncharacterized protein</fullName>
    </submittedName>
</protein>
<organism evidence="2 3">
    <name type="scientific">Dreissena polymorpha</name>
    <name type="common">Zebra mussel</name>
    <name type="synonym">Mytilus polymorpha</name>
    <dbReference type="NCBI Taxonomy" id="45954"/>
    <lineage>
        <taxon>Eukaryota</taxon>
        <taxon>Metazoa</taxon>
        <taxon>Spiralia</taxon>
        <taxon>Lophotrochozoa</taxon>
        <taxon>Mollusca</taxon>
        <taxon>Bivalvia</taxon>
        <taxon>Autobranchia</taxon>
        <taxon>Heteroconchia</taxon>
        <taxon>Euheterodonta</taxon>
        <taxon>Imparidentia</taxon>
        <taxon>Neoheterodontei</taxon>
        <taxon>Myida</taxon>
        <taxon>Dreissenoidea</taxon>
        <taxon>Dreissenidae</taxon>
        <taxon>Dreissena</taxon>
    </lineage>
</organism>
<reference evidence="2" key="1">
    <citation type="journal article" date="2019" name="bioRxiv">
        <title>The Genome of the Zebra Mussel, Dreissena polymorpha: A Resource for Invasive Species Research.</title>
        <authorList>
            <person name="McCartney M.A."/>
            <person name="Auch B."/>
            <person name="Kono T."/>
            <person name="Mallez S."/>
            <person name="Zhang Y."/>
            <person name="Obille A."/>
            <person name="Becker A."/>
            <person name="Abrahante J.E."/>
            <person name="Garbe J."/>
            <person name="Badalamenti J.P."/>
            <person name="Herman A."/>
            <person name="Mangelson H."/>
            <person name="Liachko I."/>
            <person name="Sullivan S."/>
            <person name="Sone E.D."/>
            <person name="Koren S."/>
            <person name="Silverstein K.A.T."/>
            <person name="Beckman K.B."/>
            <person name="Gohl D.M."/>
        </authorList>
    </citation>
    <scope>NUCLEOTIDE SEQUENCE</scope>
    <source>
        <strain evidence="2">Duluth1</strain>
        <tissue evidence="2">Whole animal</tissue>
    </source>
</reference>
<dbReference type="EMBL" id="JAIWYP010000014">
    <property type="protein sequence ID" value="KAH3712480.1"/>
    <property type="molecule type" value="Genomic_DNA"/>
</dbReference>
<dbReference type="AlphaFoldDB" id="A0A9D3Z8C5"/>
<feature type="compositionally biased region" description="Polar residues" evidence="1">
    <location>
        <begin position="52"/>
        <end position="67"/>
    </location>
</feature>
<evidence type="ECO:0000313" key="3">
    <source>
        <dbReference type="Proteomes" id="UP000828390"/>
    </source>
</evidence>
<evidence type="ECO:0000313" key="2">
    <source>
        <dbReference type="EMBL" id="KAH3712480.1"/>
    </source>
</evidence>
<feature type="region of interest" description="Disordered" evidence="1">
    <location>
        <begin position="16"/>
        <end position="67"/>
    </location>
</feature>
<gene>
    <name evidence="2" type="ORF">DPMN_072184</name>
</gene>
<evidence type="ECO:0000256" key="1">
    <source>
        <dbReference type="SAM" id="MobiDB-lite"/>
    </source>
</evidence>
<sequence length="67" mass="6828">MSPPASAARVNRAFLFQSSTQSARSPGHGGVKSRSPGLGGVTVQGSSSQSQETPATRRSVSGRINLS</sequence>